<evidence type="ECO:0000313" key="9">
    <source>
        <dbReference type="Proteomes" id="UP000249046"/>
    </source>
</evidence>
<sequence length="556" mass="60873">MNEIAERFLTHRVENQPPPLPPYDAWATDRPLRDALAREGGGWAEDRLAAFGPVVGGELMALGVTANENRPRFVPFDRYGHRIDAVRFDPAYHAILSLGIRHEVPSFAWRNAGRRGAHVARAALAYLHNQPEQGNNCPLTMTYASVAALRRQGGLAEAWIERILSTEYDPRDLPAWHKTGNTIGMGMTEKQGGSDVRANTTRAMPVEAAGPERLYALVGHKWFFSAPMCDGFLVLAQADAGLSCFLLPRFAPDGSRNAIRLQRLKDKLGDWSNASSEVEFQGAAAWLIGEEGRGVATILEMVALTRLDCAIGSAAIMRQALVQALHHTMHRRAFGRRLVDQALMRNVLADLALESEASMALALRIARAVDDAQHDPQAAPLARLITAIGKYAVCKRCAPFVNEAQECLGGAGYVEESMLPRLYRQAPLNSIWEGSGNVQCLDVLRTLGREPASLEAFLAEIDQAAPLHPLLREERRRLGDLLASAPAERETLARVLVERMAVALQAAVLLRGAPDVVSDTFCRARLGERDVRCFGTLPADTPFGALIDRAWPDAVV</sequence>
<dbReference type="Pfam" id="PF18158">
    <property type="entry name" value="AidB_N"/>
    <property type="match status" value="1"/>
</dbReference>
<keyword evidence="3 4" id="KW-0274">FAD</keyword>
<dbReference type="Proteomes" id="UP000249046">
    <property type="component" value="Unassembled WGS sequence"/>
</dbReference>
<dbReference type="Pfam" id="PF02770">
    <property type="entry name" value="Acyl-CoA_dh_M"/>
    <property type="match status" value="1"/>
</dbReference>
<name>A0A2W5JZU4_9GAMM</name>
<evidence type="ECO:0000313" key="8">
    <source>
        <dbReference type="EMBL" id="PZQ09991.1"/>
    </source>
</evidence>
<dbReference type="Pfam" id="PF00441">
    <property type="entry name" value="Acyl-CoA_dh_1"/>
    <property type="match status" value="1"/>
</dbReference>
<dbReference type="GO" id="GO:0003995">
    <property type="term" value="F:acyl-CoA dehydrogenase activity"/>
    <property type="evidence" value="ECO:0007669"/>
    <property type="project" value="TreeGrafter"/>
</dbReference>
<evidence type="ECO:0000256" key="4">
    <source>
        <dbReference type="RuleBase" id="RU362125"/>
    </source>
</evidence>
<dbReference type="PANTHER" id="PTHR42707">
    <property type="entry name" value="ACYL-COA DEHYDROGENASE"/>
    <property type="match status" value="1"/>
</dbReference>
<dbReference type="InterPro" id="IPR036250">
    <property type="entry name" value="AcylCo_DH-like_C"/>
</dbReference>
<evidence type="ECO:0000259" key="7">
    <source>
        <dbReference type="Pfam" id="PF18158"/>
    </source>
</evidence>
<gene>
    <name evidence="8" type="ORF">DI564_16805</name>
</gene>
<feature type="domain" description="Acyl-CoA dehydrogenase/oxidase C-terminal" evidence="5">
    <location>
        <begin position="292"/>
        <end position="447"/>
    </location>
</feature>
<evidence type="ECO:0000259" key="6">
    <source>
        <dbReference type="Pfam" id="PF02770"/>
    </source>
</evidence>
<dbReference type="SUPFAM" id="SSF47203">
    <property type="entry name" value="Acyl-CoA dehydrogenase C-terminal domain-like"/>
    <property type="match status" value="1"/>
</dbReference>
<comment type="caution">
    <text evidence="8">The sequence shown here is derived from an EMBL/GenBank/DDBJ whole genome shotgun (WGS) entry which is preliminary data.</text>
</comment>
<dbReference type="Gene3D" id="6.10.250.600">
    <property type="match status" value="1"/>
</dbReference>
<dbReference type="Gene3D" id="2.40.110.20">
    <property type="match status" value="1"/>
</dbReference>
<dbReference type="EMBL" id="QFPO01000023">
    <property type="protein sequence ID" value="PZQ09991.1"/>
    <property type="molecule type" value="Genomic_DNA"/>
</dbReference>
<dbReference type="AlphaFoldDB" id="A0A2W5JZU4"/>
<comment type="similarity">
    <text evidence="1 4">Belongs to the acyl-CoA dehydrogenase family.</text>
</comment>
<dbReference type="InterPro" id="IPR009075">
    <property type="entry name" value="AcylCo_DH/oxidase_C"/>
</dbReference>
<dbReference type="InterPro" id="IPR006091">
    <property type="entry name" value="Acyl-CoA_Oxase/DH_mid-dom"/>
</dbReference>
<dbReference type="InterPro" id="IPR052904">
    <property type="entry name" value="Acyl-CoA_dehydrogenase-like"/>
</dbReference>
<evidence type="ECO:0000259" key="5">
    <source>
        <dbReference type="Pfam" id="PF00441"/>
    </source>
</evidence>
<evidence type="ECO:0000256" key="3">
    <source>
        <dbReference type="ARBA" id="ARBA00022827"/>
    </source>
</evidence>
<organism evidence="8 9">
    <name type="scientific">Rhodanobacter denitrificans</name>
    <dbReference type="NCBI Taxonomy" id="666685"/>
    <lineage>
        <taxon>Bacteria</taxon>
        <taxon>Pseudomonadati</taxon>
        <taxon>Pseudomonadota</taxon>
        <taxon>Gammaproteobacteria</taxon>
        <taxon>Lysobacterales</taxon>
        <taxon>Rhodanobacteraceae</taxon>
        <taxon>Rhodanobacter</taxon>
    </lineage>
</organism>
<reference evidence="8 9" key="1">
    <citation type="submission" date="2017-08" db="EMBL/GenBank/DDBJ databases">
        <title>Infants hospitalized years apart are colonized by the same room-sourced microbial strains.</title>
        <authorList>
            <person name="Brooks B."/>
            <person name="Olm M.R."/>
            <person name="Firek B.A."/>
            <person name="Baker R."/>
            <person name="Thomas B.C."/>
            <person name="Morowitz M.J."/>
            <person name="Banfield J.F."/>
        </authorList>
    </citation>
    <scope>NUCLEOTIDE SEQUENCE [LARGE SCALE GENOMIC DNA]</scope>
    <source>
        <strain evidence="8">S2_005_003_R2_42</strain>
    </source>
</reference>
<dbReference type="InterPro" id="IPR041504">
    <property type="entry name" value="AidB_N"/>
</dbReference>
<accession>A0A2W5JZU4</accession>
<feature type="domain" description="Adaptive response protein AidB N-terminal" evidence="7">
    <location>
        <begin position="15"/>
        <end position="170"/>
    </location>
</feature>
<evidence type="ECO:0000256" key="2">
    <source>
        <dbReference type="ARBA" id="ARBA00022630"/>
    </source>
</evidence>
<keyword evidence="2 4" id="KW-0285">Flavoprotein</keyword>
<feature type="domain" description="Acyl-CoA oxidase/dehydrogenase middle" evidence="6">
    <location>
        <begin position="185"/>
        <end position="281"/>
    </location>
</feature>
<comment type="cofactor">
    <cofactor evidence="4">
        <name>FAD</name>
        <dbReference type="ChEBI" id="CHEBI:57692"/>
    </cofactor>
</comment>
<proteinExistence type="inferred from homology"/>
<dbReference type="PANTHER" id="PTHR42707:SF3">
    <property type="entry name" value="ACYL-COA DEHYDROGENASE AIDB-RELATED"/>
    <property type="match status" value="1"/>
</dbReference>
<dbReference type="InterPro" id="IPR009100">
    <property type="entry name" value="AcylCoA_DH/oxidase_NM_dom_sf"/>
</dbReference>
<dbReference type="SUPFAM" id="SSF56645">
    <property type="entry name" value="Acyl-CoA dehydrogenase NM domain-like"/>
    <property type="match status" value="1"/>
</dbReference>
<dbReference type="Gene3D" id="1.20.140.10">
    <property type="entry name" value="Butyryl-CoA Dehydrogenase, subunit A, domain 3"/>
    <property type="match status" value="1"/>
</dbReference>
<keyword evidence="4" id="KW-0560">Oxidoreductase</keyword>
<protein>
    <submittedName>
        <fullName evidence="8">DNA alkylation response protein</fullName>
    </submittedName>
</protein>
<evidence type="ECO:0000256" key="1">
    <source>
        <dbReference type="ARBA" id="ARBA00009347"/>
    </source>
</evidence>